<sequence length="418" mass="46347">MPGKPAILSCRFTFPLLCFPLRHVMDCRICELKQRHFLCETCIRTHVLDLRQQIQHYTTDRDEHVVKATKALTDVMMPARMSRANLSMYQRQLEELQGNLAKLRKDNEKKRDRLRTLRETLASRRRTLSAAKLQTPMLVHPPTTSLPQAETLSNLTASISRARAGLVQELVEVFNVVEVGGRPPIGGKAGTKGEWTIGDLILPVPGDIRRYPPDHINAVLTHTVHFLSLLAFYLGIKLPFEVIWTGGKLGVGQPWIGATKGAETGGWARWYNKHPLHLSSAPLPSSPPPPIPSSSRVSYPTDTSSSMAASMLASDPPDSAPQSSFTTALAMLLYDVSYLAYTQSVDVPLSQAGDVLSNLWMVCCSTELGRKSHETYPHMAPPTPPSFPLDFAQLLQATRHILRRKHGHAAPVARARQP</sequence>
<evidence type="ECO:0000256" key="3">
    <source>
        <dbReference type="ARBA" id="ARBA00023054"/>
    </source>
</evidence>
<dbReference type="GO" id="GO:0005768">
    <property type="term" value="C:endosome"/>
    <property type="evidence" value="ECO:0007669"/>
    <property type="project" value="TreeGrafter"/>
</dbReference>
<dbReference type="PANTHER" id="PTHR15157:SF5">
    <property type="entry name" value="UV RADIATION RESISTANCE-ASSOCIATED GENE PROTEIN"/>
    <property type="match status" value="1"/>
</dbReference>
<feature type="signal peptide" evidence="6">
    <location>
        <begin position="1"/>
        <end position="18"/>
    </location>
</feature>
<feature type="chain" id="PRO_5035754201" description="Autophagy-related protein 14" evidence="6">
    <location>
        <begin position="19"/>
        <end position="418"/>
    </location>
</feature>
<proteinExistence type="inferred from homology"/>
<accession>A0A8S0WPC1</accession>
<dbReference type="GO" id="GO:0035493">
    <property type="term" value="P:SNARE complex assembly"/>
    <property type="evidence" value="ECO:0007669"/>
    <property type="project" value="TreeGrafter"/>
</dbReference>
<evidence type="ECO:0000313" key="8">
    <source>
        <dbReference type="Proteomes" id="UP000467700"/>
    </source>
</evidence>
<dbReference type="Proteomes" id="UP000467700">
    <property type="component" value="Unassembled WGS sequence"/>
</dbReference>
<dbReference type="InterPro" id="IPR018791">
    <property type="entry name" value="UV_resistance/autophagy_Atg14"/>
</dbReference>
<comment type="caution">
    <text evidence="7">The sequence shown here is derived from an EMBL/GenBank/DDBJ whole genome shotgun (WGS) entry which is preliminary data.</text>
</comment>
<evidence type="ECO:0000256" key="5">
    <source>
        <dbReference type="SAM" id="MobiDB-lite"/>
    </source>
</evidence>
<evidence type="ECO:0000256" key="4">
    <source>
        <dbReference type="SAM" id="Coils"/>
    </source>
</evidence>
<keyword evidence="8" id="KW-1185">Reference proteome</keyword>
<keyword evidence="6" id="KW-0732">Signal</keyword>
<dbReference type="PANTHER" id="PTHR15157">
    <property type="entry name" value="UV RADIATION RESISTANCE-ASSOCIATED GENE PROTEIN"/>
    <property type="match status" value="1"/>
</dbReference>
<dbReference type="GO" id="GO:0000149">
    <property type="term" value="F:SNARE binding"/>
    <property type="evidence" value="ECO:0007669"/>
    <property type="project" value="TreeGrafter"/>
</dbReference>
<feature type="compositionally biased region" description="Low complexity" evidence="5">
    <location>
        <begin position="293"/>
        <end position="318"/>
    </location>
</feature>
<feature type="region of interest" description="Disordered" evidence="5">
    <location>
        <begin position="281"/>
        <end position="318"/>
    </location>
</feature>
<comment type="similarity">
    <text evidence="1">Belongs to the ATG14 family.</text>
</comment>
<dbReference type="AlphaFoldDB" id="A0A8S0WPC1"/>
<evidence type="ECO:0000256" key="2">
    <source>
        <dbReference type="ARBA" id="ARBA00013807"/>
    </source>
</evidence>
<reference evidence="7 8" key="1">
    <citation type="submission" date="2020-01" db="EMBL/GenBank/DDBJ databases">
        <authorList>
            <person name="Gupta K D."/>
        </authorList>
    </citation>
    <scope>NUCLEOTIDE SEQUENCE [LARGE SCALE GENOMIC DNA]</scope>
</reference>
<organism evidence="7 8">
    <name type="scientific">Cyclocybe aegerita</name>
    <name type="common">Black poplar mushroom</name>
    <name type="synonym">Agrocybe aegerita</name>
    <dbReference type="NCBI Taxonomy" id="1973307"/>
    <lineage>
        <taxon>Eukaryota</taxon>
        <taxon>Fungi</taxon>
        <taxon>Dikarya</taxon>
        <taxon>Basidiomycota</taxon>
        <taxon>Agaricomycotina</taxon>
        <taxon>Agaricomycetes</taxon>
        <taxon>Agaricomycetidae</taxon>
        <taxon>Agaricales</taxon>
        <taxon>Agaricineae</taxon>
        <taxon>Bolbitiaceae</taxon>
        <taxon>Cyclocybe</taxon>
    </lineage>
</organism>
<dbReference type="OrthoDB" id="16772at2759"/>
<dbReference type="Pfam" id="PF10186">
    <property type="entry name" value="ATG14"/>
    <property type="match status" value="1"/>
</dbReference>
<protein>
    <recommendedName>
        <fullName evidence="2">Autophagy-related protein 14</fullName>
    </recommendedName>
</protein>
<keyword evidence="3 4" id="KW-0175">Coiled coil</keyword>
<gene>
    <name evidence="7" type="ORF">AAE3_LOCUS4544</name>
</gene>
<evidence type="ECO:0000313" key="7">
    <source>
        <dbReference type="EMBL" id="CAA7262042.1"/>
    </source>
</evidence>
<evidence type="ECO:0000256" key="6">
    <source>
        <dbReference type="SAM" id="SignalP"/>
    </source>
</evidence>
<feature type="coiled-coil region" evidence="4">
    <location>
        <begin position="79"/>
        <end position="120"/>
    </location>
</feature>
<dbReference type="EMBL" id="CACVBS010000035">
    <property type="protein sequence ID" value="CAA7262042.1"/>
    <property type="molecule type" value="Genomic_DNA"/>
</dbReference>
<name>A0A8S0WPC1_CYCAE</name>
<dbReference type="GO" id="GO:0032991">
    <property type="term" value="C:protein-containing complex"/>
    <property type="evidence" value="ECO:0007669"/>
    <property type="project" value="UniProtKB-ARBA"/>
</dbReference>
<dbReference type="GO" id="GO:0000323">
    <property type="term" value="C:lytic vacuole"/>
    <property type="evidence" value="ECO:0007669"/>
    <property type="project" value="TreeGrafter"/>
</dbReference>
<evidence type="ECO:0000256" key="1">
    <source>
        <dbReference type="ARBA" id="ARBA00009574"/>
    </source>
</evidence>